<dbReference type="AlphaFoldDB" id="A0A1F7GIA7"/>
<feature type="transmembrane region" description="Helical" evidence="1">
    <location>
        <begin position="111"/>
        <end position="133"/>
    </location>
</feature>
<feature type="transmembrane region" description="Helical" evidence="1">
    <location>
        <begin position="154"/>
        <end position="171"/>
    </location>
</feature>
<accession>A0A1F7GIA7</accession>
<dbReference type="PANTHER" id="PTHR34300:SF2">
    <property type="entry name" value="QUEUOSINE PRECURSOR TRANSPORTER-RELATED"/>
    <property type="match status" value="1"/>
</dbReference>
<evidence type="ECO:0000313" key="3">
    <source>
        <dbReference type="Proteomes" id="UP000176850"/>
    </source>
</evidence>
<keyword evidence="1" id="KW-1003">Cell membrane</keyword>
<proteinExistence type="inferred from homology"/>
<feature type="transmembrane region" description="Helical" evidence="1">
    <location>
        <begin position="70"/>
        <end position="91"/>
    </location>
</feature>
<dbReference type="HAMAP" id="MF_02088">
    <property type="entry name" value="Q_prec_transport"/>
    <property type="match status" value="1"/>
</dbReference>
<comment type="similarity">
    <text evidence="1">Belongs to the vitamin uptake transporter (VUT/ECF) (TC 2.A.88) family. Q precursor transporter subfamily.</text>
</comment>
<keyword evidence="1" id="KW-1133">Transmembrane helix</keyword>
<protein>
    <recommendedName>
        <fullName evidence="1">Probable queuosine precursor transporter</fullName>
        <shortName evidence="1">Q precursor transporter</shortName>
    </recommendedName>
</protein>
<dbReference type="Proteomes" id="UP000176850">
    <property type="component" value="Unassembled WGS sequence"/>
</dbReference>
<reference evidence="2 3" key="1">
    <citation type="journal article" date="2016" name="Nat. Commun.">
        <title>Thousands of microbial genomes shed light on interconnected biogeochemical processes in an aquifer system.</title>
        <authorList>
            <person name="Anantharaman K."/>
            <person name="Brown C.T."/>
            <person name="Hug L.A."/>
            <person name="Sharon I."/>
            <person name="Castelle C.J."/>
            <person name="Probst A.J."/>
            <person name="Thomas B.C."/>
            <person name="Singh A."/>
            <person name="Wilkins M.J."/>
            <person name="Karaoz U."/>
            <person name="Brodie E.L."/>
            <person name="Williams K.H."/>
            <person name="Hubbard S.S."/>
            <person name="Banfield J.F."/>
        </authorList>
    </citation>
    <scope>NUCLEOTIDE SEQUENCE [LARGE SCALE GENOMIC DNA]</scope>
</reference>
<comment type="function">
    <text evidence="1">Involved in the import of queuosine (Q) precursors, required for Q precursor salvage.</text>
</comment>
<dbReference type="EMBL" id="MFZH01000027">
    <property type="protein sequence ID" value="OGK18738.1"/>
    <property type="molecule type" value="Genomic_DNA"/>
</dbReference>
<sequence>MNKAHKMDLLVALYIFLLCAAELMGGKTFPIISSGAIKLNASVAIFLIPFIFSINDVITEVYGPERARNVIRSGLLVISLIIGFGMLATSLPPSMRFQLTESAYDTIFQQSIRISLASLIAFALSDFLDVYLFSKIRKALGKQNLWLRNNVSNIVSQLIDTVVFMMLAFYALNNPLGQNVAFLSSLILPYWLLKCFMSVIETPFVYLGVSWLKRDSS</sequence>
<comment type="subcellular location">
    <subcellularLocation>
        <location evidence="1">Cell membrane</location>
        <topology evidence="1">Multi-pass membrane protein</topology>
    </subcellularLocation>
</comment>
<keyword evidence="1" id="KW-0812">Transmembrane</keyword>
<keyword evidence="1" id="KW-0813">Transport</keyword>
<organism evidence="2 3">
    <name type="scientific">Candidatus Roizmanbacteria bacterium RIFCSPHIGHO2_01_FULL_39_24</name>
    <dbReference type="NCBI Taxonomy" id="1802032"/>
    <lineage>
        <taxon>Bacteria</taxon>
        <taxon>Candidatus Roizmaniibacteriota</taxon>
    </lineage>
</organism>
<keyword evidence="1" id="KW-0472">Membrane</keyword>
<dbReference type="Pfam" id="PF02592">
    <property type="entry name" value="Vut_1"/>
    <property type="match status" value="1"/>
</dbReference>
<evidence type="ECO:0000313" key="2">
    <source>
        <dbReference type="EMBL" id="OGK18738.1"/>
    </source>
</evidence>
<feature type="transmembrane region" description="Helical" evidence="1">
    <location>
        <begin position="41"/>
        <end position="58"/>
    </location>
</feature>
<dbReference type="GO" id="GO:0022857">
    <property type="term" value="F:transmembrane transporter activity"/>
    <property type="evidence" value="ECO:0007669"/>
    <property type="project" value="UniProtKB-UniRule"/>
</dbReference>
<dbReference type="NCBIfam" id="TIGR00697">
    <property type="entry name" value="queuosine precursor transporter"/>
    <property type="match status" value="1"/>
</dbReference>
<gene>
    <name evidence="2" type="ORF">A2799_01920</name>
</gene>
<dbReference type="PANTHER" id="PTHR34300">
    <property type="entry name" value="QUEUOSINE PRECURSOR TRANSPORTER-RELATED"/>
    <property type="match status" value="1"/>
</dbReference>
<comment type="caution">
    <text evidence="2">The sequence shown here is derived from an EMBL/GenBank/DDBJ whole genome shotgun (WGS) entry which is preliminary data.</text>
</comment>
<name>A0A1F7GIA7_9BACT</name>
<feature type="transmembrane region" description="Helical" evidence="1">
    <location>
        <begin position="191"/>
        <end position="212"/>
    </location>
</feature>
<dbReference type="GO" id="GO:0005886">
    <property type="term" value="C:plasma membrane"/>
    <property type="evidence" value="ECO:0007669"/>
    <property type="project" value="UniProtKB-SubCell"/>
</dbReference>
<dbReference type="InterPro" id="IPR003744">
    <property type="entry name" value="YhhQ"/>
</dbReference>
<evidence type="ECO:0000256" key="1">
    <source>
        <dbReference type="HAMAP-Rule" id="MF_02088"/>
    </source>
</evidence>